<keyword evidence="4" id="KW-1185">Reference proteome</keyword>
<feature type="repeat" description="TPR" evidence="1">
    <location>
        <begin position="360"/>
        <end position="393"/>
    </location>
</feature>
<dbReference type="SUPFAM" id="SSF48452">
    <property type="entry name" value="TPR-like"/>
    <property type="match status" value="1"/>
</dbReference>
<sequence length="613" mass="67847">MNSILSELRRRNVFRVAVAYLVVGWLILQVIAVIAEPLGLPGWTDTLVIVLLGIAFPIALILAWAFEVTPEGVKLTAAVPEGESISGKTGQRLDYAIGAGIVLLIAAIMWQQLAPSGPAETAADRPTANEANGLLSVAVLPFVDMSAEGDQAYFADGISEEILNVLVRIPDLQVAGRTSSFAFRGQDQDLRVIGEALDVSHVLEGSVRRSGTRLRITAQLIRSEDGFHLWSETYDRELADIFDIQDEIASAVSEQLAVSLGLEADSLRVNRTDNIAAYDAYLQARQLYFDRGQENLDRARMLLTETLARDPDYAPAWTALSSVLGVWNAYFTLSPQQISELDRAGRAVAERAIELDASQGEAWARLGTFQAEAFNHIDAMASFERALELSPNDPAVLDIVAQYFADWGYAERARDLSEHAVDIDPMVAIYRNTLGWAYSYLPDVDPEADLEQFLAAMELSPTLIFPINNAFYQYAQEGRQAEAAALLAEAAQSLDPDRPWLRQRLLLVEAWAQGPLAIRAILPELEGFAKAEAGLILNDTEVMLEGMQETWEDPNRLDLNTFYIIDSDVLSDPIWREQVRRDGLLELWQAHGFPTQCRAVGEDDFECRFEAAE</sequence>
<dbReference type="PROSITE" id="PS50005">
    <property type="entry name" value="TPR"/>
    <property type="match status" value="1"/>
</dbReference>
<name>A0ABU7LPV4_9PROT</name>
<proteinExistence type="predicted"/>
<comment type="caution">
    <text evidence="3">The sequence shown here is derived from an EMBL/GenBank/DDBJ whole genome shotgun (WGS) entry which is preliminary data.</text>
</comment>
<gene>
    <name evidence="3" type="ORF">V0U79_06190</name>
</gene>
<keyword evidence="2" id="KW-1133">Transmembrane helix</keyword>
<evidence type="ECO:0000313" key="4">
    <source>
        <dbReference type="Proteomes" id="UP001354971"/>
    </source>
</evidence>
<feature type="transmembrane region" description="Helical" evidence="2">
    <location>
        <begin position="93"/>
        <end position="110"/>
    </location>
</feature>
<dbReference type="Gene3D" id="3.40.50.10070">
    <property type="entry name" value="TolB, N-terminal domain"/>
    <property type="match status" value="1"/>
</dbReference>
<organism evidence="3 4">
    <name type="scientific">Hyphobacterium lacteum</name>
    <dbReference type="NCBI Taxonomy" id="3116575"/>
    <lineage>
        <taxon>Bacteria</taxon>
        <taxon>Pseudomonadati</taxon>
        <taxon>Pseudomonadota</taxon>
        <taxon>Alphaproteobacteria</taxon>
        <taxon>Maricaulales</taxon>
        <taxon>Maricaulaceae</taxon>
        <taxon>Hyphobacterium</taxon>
    </lineage>
</organism>
<dbReference type="RefSeq" id="WP_330198608.1">
    <property type="nucleotide sequence ID" value="NZ_JAZDRP010000003.1"/>
</dbReference>
<dbReference type="InterPro" id="IPR011990">
    <property type="entry name" value="TPR-like_helical_dom_sf"/>
</dbReference>
<accession>A0ABU7LPV4</accession>
<dbReference type="InterPro" id="IPR019734">
    <property type="entry name" value="TPR_rpt"/>
</dbReference>
<dbReference type="Proteomes" id="UP001354971">
    <property type="component" value="Unassembled WGS sequence"/>
</dbReference>
<evidence type="ECO:0000313" key="3">
    <source>
        <dbReference type="EMBL" id="MEE2525949.1"/>
    </source>
</evidence>
<reference evidence="3 4" key="1">
    <citation type="submission" date="2024-01" db="EMBL/GenBank/DDBJ databases">
        <title>Hyphobacterium bacterium isolated from marine sediment.</title>
        <authorList>
            <person name="Zhao S."/>
        </authorList>
    </citation>
    <scope>NUCLEOTIDE SEQUENCE [LARGE SCALE GENOMIC DNA]</scope>
    <source>
        <strain evidence="4">HN65</strain>
    </source>
</reference>
<evidence type="ECO:0008006" key="5">
    <source>
        <dbReference type="Google" id="ProtNLM"/>
    </source>
</evidence>
<dbReference type="EMBL" id="JAZDRP010000003">
    <property type="protein sequence ID" value="MEE2525949.1"/>
    <property type="molecule type" value="Genomic_DNA"/>
</dbReference>
<keyword evidence="2" id="KW-0812">Transmembrane</keyword>
<feature type="transmembrane region" description="Helical" evidence="2">
    <location>
        <begin position="12"/>
        <end position="35"/>
    </location>
</feature>
<evidence type="ECO:0000256" key="1">
    <source>
        <dbReference type="PROSITE-ProRule" id="PRU00339"/>
    </source>
</evidence>
<dbReference type="Gene3D" id="1.25.40.10">
    <property type="entry name" value="Tetratricopeptide repeat domain"/>
    <property type="match status" value="2"/>
</dbReference>
<feature type="transmembrane region" description="Helical" evidence="2">
    <location>
        <begin position="47"/>
        <end position="66"/>
    </location>
</feature>
<evidence type="ECO:0000256" key="2">
    <source>
        <dbReference type="SAM" id="Phobius"/>
    </source>
</evidence>
<protein>
    <recommendedName>
        <fullName evidence="5">Tetratricopeptide repeat protein</fullName>
    </recommendedName>
</protein>
<keyword evidence="1" id="KW-0802">TPR repeat</keyword>
<keyword evidence="2" id="KW-0472">Membrane</keyword>